<protein>
    <recommendedName>
        <fullName evidence="3">G domain-containing protein</fullName>
    </recommendedName>
</protein>
<proteinExistence type="predicted"/>
<evidence type="ECO:0000313" key="2">
    <source>
        <dbReference type="Proteomes" id="UP000076532"/>
    </source>
</evidence>
<accession>A0A166QD80</accession>
<evidence type="ECO:0000313" key="1">
    <source>
        <dbReference type="EMBL" id="KZP27015.1"/>
    </source>
</evidence>
<dbReference type="InterPro" id="IPR027417">
    <property type="entry name" value="P-loop_NTPase"/>
</dbReference>
<sequence length="258" mass="28613">SSKAGMGKSSLINYTFNVDVATVSHQLHGVCDINEPIISPENSRFVLHDSQGFEPGETANLKTVTDFILSRGGGVNLKDRVHAVWLCVEIPFAGGRVFEVGDEEFLKLGLAGKSNPMKPQYRQTLANLIDITQDLVSNQDEGDVWIVSAMAQRASAQAKIDSSIRVGMKRYWQGLASSAHFKGYTLKTCLDTIHSEIVSGWNFCDPENVSLIMDKFFRWALTFDIQLLDDPNNPKFRQQIMAFAQDVTPEASEAPSRL</sequence>
<dbReference type="EMBL" id="KV417511">
    <property type="protein sequence ID" value="KZP27015.1"/>
    <property type="molecule type" value="Genomic_DNA"/>
</dbReference>
<reference evidence="1 2" key="1">
    <citation type="journal article" date="2016" name="Mol. Biol. Evol.">
        <title>Comparative Genomics of Early-Diverging Mushroom-Forming Fungi Provides Insights into the Origins of Lignocellulose Decay Capabilities.</title>
        <authorList>
            <person name="Nagy L.G."/>
            <person name="Riley R."/>
            <person name="Tritt A."/>
            <person name="Adam C."/>
            <person name="Daum C."/>
            <person name="Floudas D."/>
            <person name="Sun H."/>
            <person name="Yadav J.S."/>
            <person name="Pangilinan J."/>
            <person name="Larsson K.H."/>
            <person name="Matsuura K."/>
            <person name="Barry K."/>
            <person name="Labutti K."/>
            <person name="Kuo R."/>
            <person name="Ohm R.A."/>
            <person name="Bhattacharya S.S."/>
            <person name="Shirouzu T."/>
            <person name="Yoshinaga Y."/>
            <person name="Martin F.M."/>
            <person name="Grigoriev I.V."/>
            <person name="Hibbett D.S."/>
        </authorList>
    </citation>
    <scope>NUCLEOTIDE SEQUENCE [LARGE SCALE GENOMIC DNA]</scope>
    <source>
        <strain evidence="1 2">CBS 109695</strain>
    </source>
</reference>
<evidence type="ECO:0008006" key="3">
    <source>
        <dbReference type="Google" id="ProtNLM"/>
    </source>
</evidence>
<name>A0A166QD80_9AGAM</name>
<dbReference type="Proteomes" id="UP000076532">
    <property type="component" value="Unassembled WGS sequence"/>
</dbReference>
<feature type="non-terminal residue" evidence="1">
    <location>
        <position position="1"/>
    </location>
</feature>
<organism evidence="1 2">
    <name type="scientific">Athelia psychrophila</name>
    <dbReference type="NCBI Taxonomy" id="1759441"/>
    <lineage>
        <taxon>Eukaryota</taxon>
        <taxon>Fungi</taxon>
        <taxon>Dikarya</taxon>
        <taxon>Basidiomycota</taxon>
        <taxon>Agaricomycotina</taxon>
        <taxon>Agaricomycetes</taxon>
        <taxon>Agaricomycetidae</taxon>
        <taxon>Atheliales</taxon>
        <taxon>Atheliaceae</taxon>
        <taxon>Athelia</taxon>
    </lineage>
</organism>
<gene>
    <name evidence="1" type="ORF">FIBSPDRAFT_731619</name>
</gene>
<keyword evidence="2" id="KW-1185">Reference proteome</keyword>
<dbReference type="OrthoDB" id="391988at2759"/>
<dbReference type="Gene3D" id="3.40.50.300">
    <property type="entry name" value="P-loop containing nucleotide triphosphate hydrolases"/>
    <property type="match status" value="1"/>
</dbReference>
<dbReference type="AlphaFoldDB" id="A0A166QD80"/>